<dbReference type="RefSeq" id="WP_003787898.1">
    <property type="nucleotide sequence ID" value="NZ_FOJK01000014.1"/>
</dbReference>
<dbReference type="GeneID" id="93263374"/>
<name>F5S9E2_KINKI</name>
<protein>
    <submittedName>
        <fullName evidence="2">Uncharacterized protein</fullName>
    </submittedName>
</protein>
<evidence type="ECO:0000256" key="1">
    <source>
        <dbReference type="SAM" id="MobiDB-lite"/>
    </source>
</evidence>
<proteinExistence type="predicted"/>
<dbReference type="EMBL" id="AFHS01000060">
    <property type="protein sequence ID" value="EGK07348.1"/>
    <property type="molecule type" value="Genomic_DNA"/>
</dbReference>
<dbReference type="STRING" id="504.KKKWG1_0408"/>
<feature type="region of interest" description="Disordered" evidence="1">
    <location>
        <begin position="25"/>
        <end position="48"/>
    </location>
</feature>
<organism evidence="2 3">
    <name type="scientific">Kingella kingae ATCC 23330</name>
    <dbReference type="NCBI Taxonomy" id="887327"/>
    <lineage>
        <taxon>Bacteria</taxon>
        <taxon>Pseudomonadati</taxon>
        <taxon>Pseudomonadota</taxon>
        <taxon>Betaproteobacteria</taxon>
        <taxon>Neisseriales</taxon>
        <taxon>Neisseriaceae</taxon>
        <taxon>Kingella</taxon>
    </lineage>
</organism>
<accession>F5S9E2</accession>
<evidence type="ECO:0000313" key="2">
    <source>
        <dbReference type="EMBL" id="EGK07348.1"/>
    </source>
</evidence>
<gene>
    <name evidence="2" type="ORF">HMPREF0476_1825</name>
</gene>
<keyword evidence="3" id="KW-1185">Reference proteome</keyword>
<dbReference type="AlphaFoldDB" id="F5S9E2"/>
<dbReference type="Proteomes" id="UP000004207">
    <property type="component" value="Unassembled WGS sequence"/>
</dbReference>
<sequence length="48" mass="5736">MMKEHEARELQILKQRHAIFQVLTPEQQQQLLNHKPRSHNQNGRAHGK</sequence>
<evidence type="ECO:0000313" key="3">
    <source>
        <dbReference type="Proteomes" id="UP000004207"/>
    </source>
</evidence>
<reference evidence="2 3" key="1">
    <citation type="submission" date="2011-04" db="EMBL/GenBank/DDBJ databases">
        <authorList>
            <person name="Muzny D."/>
            <person name="Qin X."/>
            <person name="Deng J."/>
            <person name="Jiang H."/>
            <person name="Liu Y."/>
            <person name="Qu J."/>
            <person name="Song X.-Z."/>
            <person name="Zhang L."/>
            <person name="Thornton R."/>
            <person name="Coyle M."/>
            <person name="Francisco L."/>
            <person name="Jackson L."/>
            <person name="Javaid M."/>
            <person name="Korchina V."/>
            <person name="Kovar C."/>
            <person name="Mata R."/>
            <person name="Mathew T."/>
            <person name="Ngo R."/>
            <person name="Nguyen L."/>
            <person name="Nguyen N."/>
            <person name="Okwuonu G."/>
            <person name="Ongeri F."/>
            <person name="Pham C."/>
            <person name="Simmons D."/>
            <person name="Wilczek-Boney K."/>
            <person name="Hale W."/>
            <person name="Jakkamsetti A."/>
            <person name="Pham P."/>
            <person name="Ruth R."/>
            <person name="San Lucas F."/>
            <person name="Warren J."/>
            <person name="Zhang J."/>
            <person name="Zhao Z."/>
            <person name="Zhou C."/>
            <person name="Zhu D."/>
            <person name="Lee S."/>
            <person name="Bess C."/>
            <person name="Blankenburg K."/>
            <person name="Forbes L."/>
            <person name="Fu Q."/>
            <person name="Gubbala S."/>
            <person name="Hirani K."/>
            <person name="Jayaseelan J.C."/>
            <person name="Lara F."/>
            <person name="Munidasa M."/>
            <person name="Palculict T."/>
            <person name="Patil S."/>
            <person name="Pu L.-L."/>
            <person name="Saada N."/>
            <person name="Tang L."/>
            <person name="Weissenberger G."/>
            <person name="Zhu Y."/>
            <person name="Hemphill L."/>
            <person name="Shang Y."/>
            <person name="Youmans B."/>
            <person name="Ayvaz T."/>
            <person name="Ross M."/>
            <person name="Santibanez J."/>
            <person name="Aqrawi P."/>
            <person name="Gross S."/>
            <person name="Joshi V."/>
            <person name="Fowler G."/>
            <person name="Nazareth L."/>
            <person name="Reid J."/>
            <person name="Worley K."/>
            <person name="Petrosino J."/>
            <person name="Highlander S."/>
            <person name="Gibbs R."/>
        </authorList>
    </citation>
    <scope>NUCLEOTIDE SEQUENCE [LARGE SCALE GENOMIC DNA]</scope>
    <source>
        <strain evidence="2 3">ATCC 23330</strain>
    </source>
</reference>
<dbReference type="HOGENOM" id="CLU_3153816_0_0_4"/>
<feature type="compositionally biased region" description="Polar residues" evidence="1">
    <location>
        <begin position="39"/>
        <end position="48"/>
    </location>
</feature>
<comment type="caution">
    <text evidence="2">The sequence shown here is derived from an EMBL/GenBank/DDBJ whole genome shotgun (WGS) entry which is preliminary data.</text>
</comment>
<dbReference type="Gene3D" id="1.20.120.1490">
    <property type="match status" value="1"/>
</dbReference>